<protein>
    <submittedName>
        <fullName evidence="1">Uncharacterized protein</fullName>
    </submittedName>
</protein>
<gene>
    <name evidence="1" type="ORF">HCA78_17060</name>
</gene>
<proteinExistence type="predicted"/>
<name>A0A842CWP2_9LIST</name>
<evidence type="ECO:0000313" key="1">
    <source>
        <dbReference type="EMBL" id="MBC2005486.1"/>
    </source>
</evidence>
<sequence length="223" mass="26386">MENNLSEIRNAVQKFELHDGYWEKIVRDDKLGISCVEFKQNNGKNHIFIAMDANDLNTMLIYAEKRSRENNNKPQDTYAIFIFKVHEINEDTYKEVIAIEENEFIFKKYVFFYTDAELSNYCNEESKLIFDESIWRDRKIKDFTSLFSKFVLRLVIKAPIIKLNFSPKELVSYNKILEDELATSKITVERIHELDVFIENQLKESNMNAEKVAESLLNSLLEE</sequence>
<accession>A0A842CWP2</accession>
<organism evidence="1 2">
    <name type="scientific">Listeria booriae</name>
    <dbReference type="NCBI Taxonomy" id="1552123"/>
    <lineage>
        <taxon>Bacteria</taxon>
        <taxon>Bacillati</taxon>
        <taxon>Bacillota</taxon>
        <taxon>Bacilli</taxon>
        <taxon>Bacillales</taxon>
        <taxon>Listeriaceae</taxon>
        <taxon>Listeria</taxon>
    </lineage>
</organism>
<dbReference type="Proteomes" id="UP000546806">
    <property type="component" value="Unassembled WGS sequence"/>
</dbReference>
<dbReference type="Pfam" id="PF20289">
    <property type="entry name" value="MComp1"/>
    <property type="match status" value="1"/>
</dbReference>
<reference evidence="1 2" key="1">
    <citation type="submission" date="2020-03" db="EMBL/GenBank/DDBJ databases">
        <title>Soil Listeria distribution.</title>
        <authorList>
            <person name="Liao J."/>
            <person name="Wiedmann M."/>
        </authorList>
    </citation>
    <scope>NUCLEOTIDE SEQUENCE [LARGE SCALE GENOMIC DNA]</scope>
    <source>
        <strain evidence="1 2">FSL L7-0435</strain>
    </source>
</reference>
<dbReference type="EMBL" id="JAARWW010000012">
    <property type="protein sequence ID" value="MBC2005486.1"/>
    <property type="molecule type" value="Genomic_DNA"/>
</dbReference>
<dbReference type="RefSeq" id="WP_185534097.1">
    <property type="nucleotide sequence ID" value="NZ_JAARWW010000012.1"/>
</dbReference>
<evidence type="ECO:0000313" key="2">
    <source>
        <dbReference type="Proteomes" id="UP000546806"/>
    </source>
</evidence>
<comment type="caution">
    <text evidence="1">The sequence shown here is derived from an EMBL/GenBank/DDBJ whole genome shotgun (WGS) entry which is preliminary data.</text>
</comment>
<dbReference type="AlphaFoldDB" id="A0A842CWP2"/>
<dbReference type="InterPro" id="IPR046905">
    <property type="entry name" value="ABC-3C_MC1"/>
</dbReference>